<dbReference type="EMBL" id="FQVI01000003">
    <property type="protein sequence ID" value="SHE58339.1"/>
    <property type="molecule type" value="Genomic_DNA"/>
</dbReference>
<dbReference type="Pfam" id="PF09660">
    <property type="entry name" value="DUF2397"/>
    <property type="match status" value="1"/>
</dbReference>
<dbReference type="STRING" id="1122155.SAMN02745158_00908"/>
<dbReference type="InterPro" id="IPR013493">
    <property type="entry name" value="CHP02677"/>
</dbReference>
<accession>A0A1M4UNP7</accession>
<reference evidence="1 2" key="1">
    <citation type="submission" date="2016-11" db="EMBL/GenBank/DDBJ databases">
        <authorList>
            <person name="Jaros S."/>
            <person name="Januszkiewicz K."/>
            <person name="Wedrychowicz H."/>
        </authorList>
    </citation>
    <scope>NUCLEOTIDE SEQUENCE [LARGE SCALE GENOMIC DNA]</scope>
    <source>
        <strain evidence="1 2">DSM 17459</strain>
    </source>
</reference>
<sequence length="171" mass="20053">MEEPHSYSGSCKGVYDCGLKNKQYRYTMSEYAVEIERMTVRLENLFLESGNLSTNLFVRLERGLDEAEDMKQCSLKELNEWWRNVQEDFKRPNQNYQDYLRDFYSGRTDRLLKSVEFIVHKDKFIKYLHEFVQANMNSGVPGNTGLLYFMCTSDMSGGQRGTRAVSFVRAD</sequence>
<dbReference type="AlphaFoldDB" id="A0A1M4UNP7"/>
<name>A0A1M4UNP7_9CLOT</name>
<dbReference type="RefSeq" id="WP_278321242.1">
    <property type="nucleotide sequence ID" value="NZ_FQVI01000003.1"/>
</dbReference>
<proteinExistence type="predicted"/>
<dbReference type="Proteomes" id="UP000184245">
    <property type="component" value="Unassembled WGS sequence"/>
</dbReference>
<gene>
    <name evidence="1" type="ORF">SAMN02745158_00908</name>
</gene>
<organism evidence="1 2">
    <name type="scientific">Lactonifactor longoviformis DSM 17459</name>
    <dbReference type="NCBI Taxonomy" id="1122155"/>
    <lineage>
        <taxon>Bacteria</taxon>
        <taxon>Bacillati</taxon>
        <taxon>Bacillota</taxon>
        <taxon>Clostridia</taxon>
        <taxon>Eubacteriales</taxon>
        <taxon>Clostridiaceae</taxon>
        <taxon>Lactonifactor</taxon>
    </lineage>
</organism>
<protein>
    <submittedName>
        <fullName evidence="1">Uncharacterized protein</fullName>
    </submittedName>
</protein>
<evidence type="ECO:0000313" key="2">
    <source>
        <dbReference type="Proteomes" id="UP000184245"/>
    </source>
</evidence>
<keyword evidence="2" id="KW-1185">Reference proteome</keyword>
<evidence type="ECO:0000313" key="1">
    <source>
        <dbReference type="EMBL" id="SHE58339.1"/>
    </source>
</evidence>